<organism evidence="1 2">
    <name type="scientific">Candidatus Woesebacteria bacterium RIFCSPLOWO2_01_FULL_39_10b</name>
    <dbReference type="NCBI Taxonomy" id="1802517"/>
    <lineage>
        <taxon>Bacteria</taxon>
        <taxon>Candidatus Woeseibacteriota</taxon>
    </lineage>
</organism>
<protein>
    <recommendedName>
        <fullName evidence="3">Sucrose phosphatase-like domain-containing protein</fullName>
    </recommendedName>
</protein>
<dbReference type="InterPro" id="IPR036412">
    <property type="entry name" value="HAD-like_sf"/>
</dbReference>
<evidence type="ECO:0000313" key="1">
    <source>
        <dbReference type="EMBL" id="OGM60702.1"/>
    </source>
</evidence>
<proteinExistence type="predicted"/>
<sequence>MNNSPSQIKWNNEVKLIVSDVDETIADLYVKAEPEMIRELTQLLKEGKALFFVTGQGLKSVQWRIIDPIPQQLRSLILVGHCSGAEVWGHNPDGSLHSQPFYSVYNLSEEQKKKWRELIWQLVKEFNLKTYPTMSVKEFLKKAGNNPLTVMLEDRGPQITFEVVNGYDLTPEQANQIETNIPETHGHYDLRVPILERAEQLFTETNLPITPRLGGIFAVDFAVKGVSKTTAVKHVLEERLVLSSLGLSKEDIENPKHTEVWGDKFSTIRGGTDRHMSEALVKEVRSIDFREENPEEFIKGYNIVVWNGEEHLHEGLLEYLQLRHC</sequence>
<reference evidence="1 2" key="1">
    <citation type="journal article" date="2016" name="Nat. Commun.">
        <title>Thousands of microbial genomes shed light on interconnected biogeochemical processes in an aquifer system.</title>
        <authorList>
            <person name="Anantharaman K."/>
            <person name="Brown C.T."/>
            <person name="Hug L.A."/>
            <person name="Sharon I."/>
            <person name="Castelle C.J."/>
            <person name="Probst A.J."/>
            <person name="Thomas B.C."/>
            <person name="Singh A."/>
            <person name="Wilkins M.J."/>
            <person name="Karaoz U."/>
            <person name="Brodie E.L."/>
            <person name="Williams K.H."/>
            <person name="Hubbard S.S."/>
            <person name="Banfield J.F."/>
        </authorList>
    </citation>
    <scope>NUCLEOTIDE SEQUENCE [LARGE SCALE GENOMIC DNA]</scope>
</reference>
<accession>A0A1F8B9I0</accession>
<dbReference type="InterPro" id="IPR043169">
    <property type="entry name" value="PMM_cap"/>
</dbReference>
<name>A0A1F8B9I0_9BACT</name>
<dbReference type="STRING" id="1802517.A2892_01505"/>
<evidence type="ECO:0008006" key="3">
    <source>
        <dbReference type="Google" id="ProtNLM"/>
    </source>
</evidence>
<dbReference type="SUPFAM" id="SSF56784">
    <property type="entry name" value="HAD-like"/>
    <property type="match status" value="1"/>
</dbReference>
<dbReference type="Gene3D" id="3.30.1240.20">
    <property type="match status" value="1"/>
</dbReference>
<dbReference type="Gene3D" id="3.40.50.1000">
    <property type="entry name" value="HAD superfamily/HAD-like"/>
    <property type="match status" value="1"/>
</dbReference>
<gene>
    <name evidence="1" type="ORF">A2892_01505</name>
</gene>
<dbReference type="EMBL" id="MGHD01000003">
    <property type="protein sequence ID" value="OGM60702.1"/>
    <property type="molecule type" value="Genomic_DNA"/>
</dbReference>
<evidence type="ECO:0000313" key="2">
    <source>
        <dbReference type="Proteomes" id="UP000176404"/>
    </source>
</evidence>
<dbReference type="AlphaFoldDB" id="A0A1F8B9I0"/>
<comment type="caution">
    <text evidence="1">The sequence shown here is derived from an EMBL/GenBank/DDBJ whole genome shotgun (WGS) entry which is preliminary data.</text>
</comment>
<dbReference type="Proteomes" id="UP000176404">
    <property type="component" value="Unassembled WGS sequence"/>
</dbReference>
<dbReference type="InterPro" id="IPR023214">
    <property type="entry name" value="HAD_sf"/>
</dbReference>